<dbReference type="EMBL" id="QZCE01000002">
    <property type="protein sequence ID" value="NEZ67575.1"/>
    <property type="molecule type" value="Genomic_DNA"/>
</dbReference>
<organism evidence="1 2">
    <name type="scientific">Adonisia turfae CCMR0082</name>
    <dbReference type="NCBI Taxonomy" id="2304604"/>
    <lineage>
        <taxon>Bacteria</taxon>
        <taxon>Bacillati</taxon>
        <taxon>Cyanobacteriota</taxon>
        <taxon>Adonisia</taxon>
        <taxon>Adonisia turfae</taxon>
    </lineage>
</organism>
<evidence type="ECO:0000313" key="2">
    <source>
        <dbReference type="Proteomes" id="UP000473574"/>
    </source>
</evidence>
<name>A0A6M0SGH3_9CYAN</name>
<proteinExistence type="predicted"/>
<sequence>MLARRSPALGTDGAIILAAYHGQIIKGRTIKGLNNGIDYPGHPQGDAPTHYTRVSVIIPRLFGILLTAVDSELAIELIIKFCTDYDLLKRRLGVSCKSIRRAVNRCED</sequence>
<gene>
    <name evidence="1" type="ORF">D0962_33265</name>
</gene>
<protein>
    <submittedName>
        <fullName evidence="1">Uncharacterized protein</fullName>
    </submittedName>
</protein>
<comment type="caution">
    <text evidence="1">The sequence shown here is derived from an EMBL/GenBank/DDBJ whole genome shotgun (WGS) entry which is preliminary data.</text>
</comment>
<evidence type="ECO:0000313" key="1">
    <source>
        <dbReference type="EMBL" id="NEZ67575.1"/>
    </source>
</evidence>
<dbReference type="Proteomes" id="UP000473574">
    <property type="component" value="Unassembled WGS sequence"/>
</dbReference>
<accession>A0A6M0SGH3</accession>
<reference evidence="1 2" key="1">
    <citation type="journal article" date="2020" name="Microb. Ecol.">
        <title>Ecogenomics of the Marine Benthic Filamentous Cyanobacterium Adonisia.</title>
        <authorList>
            <person name="Walter J.M."/>
            <person name="Coutinho F.H."/>
            <person name="Leomil L."/>
            <person name="Hargreaves P.I."/>
            <person name="Campeao M.E."/>
            <person name="Vieira V.V."/>
            <person name="Silva B.S."/>
            <person name="Fistarol G.O."/>
            <person name="Salomon P.S."/>
            <person name="Sawabe T."/>
            <person name="Mino S."/>
            <person name="Hosokawa M."/>
            <person name="Miyashita H."/>
            <person name="Maruyama F."/>
            <person name="van Verk M.C."/>
            <person name="Dutilh B.E."/>
            <person name="Thompson C.C."/>
            <person name="Thompson F.L."/>
        </authorList>
    </citation>
    <scope>NUCLEOTIDE SEQUENCE [LARGE SCALE GENOMIC DNA]</scope>
    <source>
        <strain evidence="1 2">CCMR0082</strain>
    </source>
</reference>
<dbReference type="AlphaFoldDB" id="A0A6M0SGH3"/>